<keyword evidence="5 10" id="KW-0326">Glycosidase</keyword>
<comment type="catalytic activity">
    <reaction evidence="1 10">
        <text>Random hydrolysis of (1-&gt;4)-linkages between N-acetyl-beta-D-glucosamine and D-glucuronate residues in hyaluronate.</text>
        <dbReference type="EC" id="3.2.1.35"/>
    </reaction>
</comment>
<proteinExistence type="inferred from homology"/>
<gene>
    <name evidence="12" type="primary">LOC120066581</name>
</gene>
<evidence type="ECO:0000256" key="5">
    <source>
        <dbReference type="ARBA" id="ARBA00023295"/>
    </source>
</evidence>
<dbReference type="EC" id="3.2.1.35" evidence="10"/>
<evidence type="ECO:0000313" key="11">
    <source>
        <dbReference type="Proteomes" id="UP000808372"/>
    </source>
</evidence>
<dbReference type="FunFam" id="3.20.20.70:FF:000065">
    <property type="entry name" value="Hyaluronidase"/>
    <property type="match status" value="1"/>
</dbReference>
<dbReference type="GeneID" id="120066581"/>
<dbReference type="AlphaFoldDB" id="A0A8U1FDQ4"/>
<feature type="disulfide bond" evidence="9">
    <location>
        <begin position="388"/>
        <end position="399"/>
    </location>
</feature>
<feature type="disulfide bond" evidence="9">
    <location>
        <begin position="235"/>
        <end position="249"/>
    </location>
</feature>
<dbReference type="InterPro" id="IPR013785">
    <property type="entry name" value="Aldolase_TIM"/>
</dbReference>
<dbReference type="SUPFAM" id="SSF51445">
    <property type="entry name" value="(Trans)glycosidases"/>
    <property type="match status" value="1"/>
</dbReference>
<dbReference type="Pfam" id="PF01630">
    <property type="entry name" value="Glyco_hydro_56"/>
    <property type="match status" value="1"/>
</dbReference>
<feature type="active site" description="Proton donor" evidence="7">
    <location>
        <position position="159"/>
    </location>
</feature>
<feature type="disulfide bond" evidence="9">
    <location>
        <begin position="449"/>
        <end position="458"/>
    </location>
</feature>
<dbReference type="GO" id="GO:0030214">
    <property type="term" value="P:hyaluronan catabolic process"/>
    <property type="evidence" value="ECO:0007669"/>
    <property type="project" value="TreeGrafter"/>
</dbReference>
<organism evidence="11 12">
    <name type="scientific">Salvelinus namaycush</name>
    <name type="common">Lake trout</name>
    <name type="synonym">Salmo namaycush</name>
    <dbReference type="NCBI Taxonomy" id="8040"/>
    <lineage>
        <taxon>Eukaryota</taxon>
        <taxon>Metazoa</taxon>
        <taxon>Chordata</taxon>
        <taxon>Craniata</taxon>
        <taxon>Vertebrata</taxon>
        <taxon>Euteleostomi</taxon>
        <taxon>Actinopterygii</taxon>
        <taxon>Neopterygii</taxon>
        <taxon>Teleostei</taxon>
        <taxon>Protacanthopterygii</taxon>
        <taxon>Salmoniformes</taxon>
        <taxon>Salmonidae</taxon>
        <taxon>Salmoninae</taxon>
        <taxon>Salvelinus</taxon>
    </lineage>
</organism>
<evidence type="ECO:0000256" key="9">
    <source>
        <dbReference type="PIRSR" id="PIRSR038193-3"/>
    </source>
</evidence>
<comment type="similarity">
    <text evidence="2 6 10">Belongs to the glycosyl hydrolase 56 family.</text>
</comment>
<accession>A0A8U1FDQ4</accession>
<dbReference type="PANTHER" id="PTHR11769">
    <property type="entry name" value="HYALURONIDASE"/>
    <property type="match status" value="1"/>
</dbReference>
<dbReference type="GO" id="GO:0005975">
    <property type="term" value="P:carbohydrate metabolic process"/>
    <property type="evidence" value="ECO:0007669"/>
    <property type="project" value="UniProtKB-UniRule"/>
</dbReference>
<reference evidence="12" key="1">
    <citation type="submission" date="2025-08" db="UniProtKB">
        <authorList>
            <consortium name="RefSeq"/>
        </authorList>
    </citation>
    <scope>IDENTIFICATION</scope>
    <source>
        <tissue evidence="12">White muscle</tissue>
    </source>
</reference>
<dbReference type="RefSeq" id="XP_038873934.1">
    <property type="nucleotide sequence ID" value="XM_039018006.1"/>
</dbReference>
<evidence type="ECO:0000256" key="6">
    <source>
        <dbReference type="PIRNR" id="PIRNR038193"/>
    </source>
</evidence>
<dbReference type="GO" id="GO:0004415">
    <property type="term" value="F:hyalurononglucosaminidase activity"/>
    <property type="evidence" value="ECO:0007669"/>
    <property type="project" value="UniProtKB-UniRule"/>
</dbReference>
<protein>
    <recommendedName>
        <fullName evidence="10">Hyaluronidase</fullName>
        <ecNumber evidence="10">3.2.1.35</ecNumber>
    </recommendedName>
</protein>
<feature type="disulfide bond" evidence="9">
    <location>
        <begin position="70"/>
        <end position="363"/>
    </location>
</feature>
<dbReference type="GO" id="GO:0031410">
    <property type="term" value="C:cytoplasmic vesicle"/>
    <property type="evidence" value="ECO:0007669"/>
    <property type="project" value="TreeGrafter"/>
</dbReference>
<keyword evidence="4 9" id="KW-1015">Disulfide bond</keyword>
<evidence type="ECO:0000256" key="3">
    <source>
        <dbReference type="ARBA" id="ARBA00022801"/>
    </source>
</evidence>
<evidence type="ECO:0000256" key="8">
    <source>
        <dbReference type="PIRSR" id="PIRSR038193-2"/>
    </source>
</evidence>
<evidence type="ECO:0000256" key="7">
    <source>
        <dbReference type="PIRSR" id="PIRSR038193-1"/>
    </source>
</evidence>
<dbReference type="PANTHER" id="PTHR11769:SF7">
    <property type="entry name" value="HYALURONIDASE-4"/>
    <property type="match status" value="1"/>
</dbReference>
<feature type="glycosylation site" description="N-linked (GlcNAc...) asparagine" evidence="8">
    <location>
        <position position="380"/>
    </location>
</feature>
<dbReference type="PIRSF" id="PIRSF038193">
    <property type="entry name" value="Hyaluronidase"/>
    <property type="match status" value="1"/>
</dbReference>
<keyword evidence="11" id="KW-1185">Reference proteome</keyword>
<dbReference type="PRINTS" id="PR00846">
    <property type="entry name" value="GLHYDRLASE56"/>
</dbReference>
<evidence type="ECO:0000256" key="2">
    <source>
        <dbReference type="ARBA" id="ARBA00008871"/>
    </source>
</evidence>
<dbReference type="InterPro" id="IPR018155">
    <property type="entry name" value="Hyaluronidase"/>
</dbReference>
<dbReference type="PRINTS" id="PR00848">
    <property type="entry name" value="SPERMPH20"/>
</dbReference>
<sequence length="513" mass="58507">MAPPVEPSPRMIMLPISGGHNHHVVPVACALTYSWLLLLFNAVFGQKPAKLPLVGRKPFIAAWNAPLDLCTVKYNVQANLEHLFHISGSPRAIRTGQNVTIFYANRLGLYPFYTDHGVPINGGLPQNCSLEAHLLKTYKDIDHFMPSEDFAGLAVIDWEYWRPQWNRNWHKKDIYRCKSREMIAKAYVNVTPSQIEVLARKRFERSAQAFMQRTVQLGTRLRPNGLWGFYLYPDCHNYNLHEHNYTGSCPLRESLRNDELLWLWNSSTALFPSVAIRKSQTDSVSNLHFSQFRVLESLRIAGLTSHDFELPTFVYTRLGYRDEAMAFLTTTDLIHTIGESAALGAAGFVIWGDLNLTSSKHNCTKVKSFLNHRLGQYITNVTRAAEVCSGFLCQSNGRCVRRDLHAPYYLHLSGDSYHIQPSGDGDFEVMGRHSLHELQLLAKRFHCHCYEGHAGEKCDSLNKCLKHLGNKLMLKGEILTNMMMFSVLLYDPHKCHGNRLKVTGNGLKNEWKY</sequence>
<evidence type="ECO:0000256" key="10">
    <source>
        <dbReference type="RuleBase" id="RU610713"/>
    </source>
</evidence>
<dbReference type="InterPro" id="IPR017853">
    <property type="entry name" value="GH"/>
</dbReference>
<dbReference type="KEGG" id="snh:120066581"/>
<keyword evidence="3 10" id="KW-0378">Hydrolase</keyword>
<dbReference type="Gene3D" id="3.20.20.70">
    <property type="entry name" value="Aldolase class I"/>
    <property type="match status" value="1"/>
</dbReference>
<evidence type="ECO:0000313" key="12">
    <source>
        <dbReference type="RefSeq" id="XP_038873934.1"/>
    </source>
</evidence>
<evidence type="ECO:0000256" key="1">
    <source>
        <dbReference type="ARBA" id="ARBA00000251"/>
    </source>
</evidence>
<feature type="disulfide bond" evidence="9">
    <location>
        <begin position="393"/>
        <end position="447"/>
    </location>
</feature>
<dbReference type="Proteomes" id="UP000808372">
    <property type="component" value="Chromosome 21"/>
</dbReference>
<name>A0A8U1FDQ4_SALNM</name>
<evidence type="ECO:0000256" key="4">
    <source>
        <dbReference type="ARBA" id="ARBA00023157"/>
    </source>
</evidence>